<feature type="disulfide bond" evidence="17">
    <location>
        <begin position="724"/>
        <end position="742"/>
    </location>
</feature>
<dbReference type="InterPro" id="IPR023415">
    <property type="entry name" value="LDLR_class-A_CS"/>
</dbReference>
<keyword evidence="15" id="KW-0675">Receptor</keyword>
<evidence type="ECO:0000256" key="13">
    <source>
        <dbReference type="ARBA" id="ARBA00023136"/>
    </source>
</evidence>
<keyword evidence="9" id="KW-0732">Signal</keyword>
<dbReference type="Pfam" id="PF15901">
    <property type="entry name" value="Sortilin_C"/>
    <property type="match status" value="1"/>
</dbReference>
<dbReference type="GO" id="GO:0005768">
    <property type="term" value="C:endosome"/>
    <property type="evidence" value="ECO:0007669"/>
    <property type="project" value="UniProtKB-SubCell"/>
</dbReference>
<keyword evidence="10" id="KW-0677">Repeat</keyword>
<feature type="disulfide bond" evidence="17">
    <location>
        <begin position="897"/>
        <end position="909"/>
    </location>
</feature>
<evidence type="ECO:0000256" key="4">
    <source>
        <dbReference type="ARBA" id="ARBA00004613"/>
    </source>
</evidence>
<evidence type="ECO:0000256" key="14">
    <source>
        <dbReference type="ARBA" id="ARBA00023157"/>
    </source>
</evidence>
<feature type="disulfide bond" evidence="17">
    <location>
        <begin position="643"/>
        <end position="658"/>
    </location>
</feature>
<dbReference type="Gene3D" id="2.10.70.80">
    <property type="match status" value="1"/>
</dbReference>
<sequence length="976" mass="107895">LSKGCSLHLAQRWSQLLNVQLRRMPILSKESAPGFIMATASCPRCPSHPPALVLSSVCLEKDDGLMPNGSVYRREAAAQCSGICSVQGTSFELERCSRFRSRSVGRSLANKPNVYMSSSAGARWREALAGPHFYTWGDHGGIIMAIAQGGSTTELKFSTNEGETWTPFEFSSQEVFVYQLLTEPGEKSTVFTIFGSYADQGHSWLILQVNASDVLGVPCTEGDYKLWSPSDERGNGCLLGRKLAFKRRTPHATCFNGEDFDRPITVTNCSCTRQDYECDYGYKLSEDLSLEVCIPDPEFSGRLDGPPVPCPAGTMYRHSKGNEFILYAVRSSIHRYDLATGIDQTLPLTGLREAVALDFDYDMNCLYWADIALDTIQRLCMNGSSGQEVIVRRGLQNVEALTFDPISRLLFWVDAGAQKIEVANPDGDLRRTLFNSSVLEHPRALALLPGESRRVPGLDGRIQQGVHWPNGLATDEHWLYWTEAYVDRIERADFSGGQRSVLVEGLPHPYAIAVFKNDIYWDDWSRMGIFKAPKSGSSDSEQLVGRLTGVMDLKVFYKGKTTGHNACADQPCSLLCLPRPGHRHTCVCPEGAPSTRLPSGEVQCQCPAGYRLRNNTCVRTESTCLPNQYRCANGKCISSIWKCDSDNDCGDMSDEEECRECPNPPQQRIRITTTMCDPSVQFRCVASGSCIPLAFKCDHEDDCGDNSDEEHCESHQCRPGEFTCARGVCIRDAWRCDGDNDCRDWSDEANCTGSTSQCRLSPSVAGHHTCESSSFQCRTGHCIPQRWVCDGDDDCQDGSDEEASHCGGSHCNGFLCPNGTCLPASSHCNGVEDCTGGDDEKHCDPLCTRYMEFVCRNRAQCLFQSLVCDGVRHCADGSDEDASYAGCSTRPEFERTCDAYSFQCANGTCVSLEWKCDGMDDCEDFSDEANCDSTTDVPGCSHFFQFECHNGRCVPSWWKCDGENDCGDWSDEAGCI</sequence>
<dbReference type="GO" id="GO:0005789">
    <property type="term" value="C:endoplasmic reticulum membrane"/>
    <property type="evidence" value="ECO:0007669"/>
    <property type="project" value="UniProtKB-SubCell"/>
</dbReference>
<keyword evidence="7" id="KW-0245">EGF-like domain</keyword>
<dbReference type="SUPFAM" id="SSF57424">
    <property type="entry name" value="LDL receptor-like module"/>
    <property type="match status" value="8"/>
</dbReference>
<evidence type="ECO:0000256" key="6">
    <source>
        <dbReference type="ARBA" id="ARBA00022525"/>
    </source>
</evidence>
<feature type="disulfide bond" evidence="17">
    <location>
        <begin position="828"/>
        <end position="843"/>
    </location>
</feature>
<dbReference type="GO" id="GO:0045053">
    <property type="term" value="P:protein retention in Golgi apparatus"/>
    <property type="evidence" value="ECO:0007669"/>
    <property type="project" value="TreeGrafter"/>
</dbReference>
<dbReference type="GO" id="GO:0006897">
    <property type="term" value="P:endocytosis"/>
    <property type="evidence" value="ECO:0007669"/>
    <property type="project" value="UniProtKB-KW"/>
</dbReference>
<dbReference type="CDD" id="cd00112">
    <property type="entry name" value="LDLa"/>
    <property type="match status" value="7"/>
</dbReference>
<evidence type="ECO:0000256" key="7">
    <source>
        <dbReference type="ARBA" id="ARBA00022536"/>
    </source>
</evidence>
<evidence type="ECO:0000256" key="5">
    <source>
        <dbReference type="ARBA" id="ARBA00022475"/>
    </source>
</evidence>
<dbReference type="InterPro" id="IPR031778">
    <property type="entry name" value="Sortilin_N"/>
</dbReference>
<feature type="disulfide bond" evidence="17">
    <location>
        <begin position="631"/>
        <end position="649"/>
    </location>
</feature>
<protein>
    <recommendedName>
        <fullName evidence="19">VPS10 domain-containing protein</fullName>
    </recommendedName>
</protein>
<evidence type="ECO:0000256" key="1">
    <source>
        <dbReference type="ARBA" id="ARBA00004177"/>
    </source>
</evidence>
<dbReference type="FunFam" id="2.10.70.80:FF:000002">
    <property type="entry name" value="Sortilin-related receptor isoform A"/>
    <property type="match status" value="1"/>
</dbReference>
<evidence type="ECO:0000256" key="9">
    <source>
        <dbReference type="ARBA" id="ARBA00022729"/>
    </source>
</evidence>
<evidence type="ECO:0000256" key="15">
    <source>
        <dbReference type="ARBA" id="ARBA00023170"/>
    </source>
</evidence>
<evidence type="ECO:0000313" key="21">
    <source>
        <dbReference type="Proteomes" id="UP000034805"/>
    </source>
</evidence>
<keyword evidence="14 17" id="KW-1015">Disulfide bond</keyword>
<dbReference type="SMART" id="SM00602">
    <property type="entry name" value="VPS10"/>
    <property type="match status" value="1"/>
</dbReference>
<evidence type="ECO:0000256" key="2">
    <source>
        <dbReference type="ARBA" id="ARBA00004251"/>
    </source>
</evidence>
<dbReference type="EMBL" id="JARO02013691">
    <property type="protein sequence ID" value="KPP58571.1"/>
    <property type="molecule type" value="Genomic_DNA"/>
</dbReference>
<accession>A0A0P7UHA1</accession>
<dbReference type="PANTHER" id="PTHR12106:SF27">
    <property type="entry name" value="SORTILIN-RELATED RECEPTOR"/>
    <property type="match status" value="1"/>
</dbReference>
<keyword evidence="8" id="KW-0254">Endocytosis</keyword>
<feature type="disulfide bond" evidence="17">
    <location>
        <begin position="717"/>
        <end position="729"/>
    </location>
</feature>
<feature type="repeat" description="LDL-receptor class B" evidence="18">
    <location>
        <begin position="408"/>
        <end position="451"/>
    </location>
</feature>
<feature type="disulfide bond" evidence="17">
    <location>
        <begin position="697"/>
        <end position="712"/>
    </location>
</feature>
<gene>
    <name evidence="20" type="ORF">Z043_123591</name>
</gene>
<dbReference type="Pfam" id="PF00058">
    <property type="entry name" value="Ldl_recept_b"/>
    <property type="match status" value="1"/>
</dbReference>
<feature type="disulfide bond" evidence="17">
    <location>
        <begin position="736"/>
        <end position="751"/>
    </location>
</feature>
<dbReference type="Pfam" id="PF00057">
    <property type="entry name" value="Ldl_recept_a"/>
    <property type="match status" value="8"/>
</dbReference>
<feature type="disulfide bond" evidence="17">
    <location>
        <begin position="904"/>
        <end position="922"/>
    </location>
</feature>
<dbReference type="InterPro" id="IPR000033">
    <property type="entry name" value="LDLR_classB_rpt"/>
</dbReference>
<feature type="non-terminal residue" evidence="20">
    <location>
        <position position="976"/>
    </location>
</feature>
<feature type="disulfide bond" evidence="17">
    <location>
        <begin position="948"/>
        <end position="966"/>
    </location>
</feature>
<dbReference type="SUPFAM" id="SSF110296">
    <property type="entry name" value="Oligoxyloglucan reducing end-specific cellobiohydrolase"/>
    <property type="match status" value="1"/>
</dbReference>
<dbReference type="FunFam" id="4.10.400.10:FF:000036">
    <property type="entry name" value="Sortilin related receptor 1"/>
    <property type="match status" value="1"/>
</dbReference>
<feature type="disulfide bond" evidence="17">
    <location>
        <begin position="770"/>
        <end position="782"/>
    </location>
</feature>
<feature type="disulfide bond" evidence="17">
    <location>
        <begin position="916"/>
        <end position="931"/>
    </location>
</feature>
<dbReference type="PROSITE" id="PS01209">
    <property type="entry name" value="LDLRA_1"/>
    <property type="match status" value="4"/>
</dbReference>
<dbReference type="GO" id="GO:0006892">
    <property type="term" value="P:post-Golgi vesicle-mediated transport"/>
    <property type="evidence" value="ECO:0007669"/>
    <property type="project" value="TreeGrafter"/>
</dbReference>
<evidence type="ECO:0000256" key="12">
    <source>
        <dbReference type="ARBA" id="ARBA00022824"/>
    </source>
</evidence>
<dbReference type="FunFam" id="4.10.400.10:FF:000030">
    <property type="entry name" value="Sortilin related receptor 1"/>
    <property type="match status" value="1"/>
</dbReference>
<dbReference type="PANTHER" id="PTHR12106">
    <property type="entry name" value="SORTILIN RELATED"/>
    <property type="match status" value="1"/>
</dbReference>
<dbReference type="GO" id="GO:0005794">
    <property type="term" value="C:Golgi apparatus"/>
    <property type="evidence" value="ECO:0007669"/>
    <property type="project" value="TreeGrafter"/>
</dbReference>
<evidence type="ECO:0000256" key="3">
    <source>
        <dbReference type="ARBA" id="ARBA00004389"/>
    </source>
</evidence>
<dbReference type="InterPro" id="IPR031777">
    <property type="entry name" value="Sortilin_C"/>
</dbReference>
<dbReference type="Gene3D" id="4.10.400.10">
    <property type="entry name" value="Low-density Lipoprotein Receptor"/>
    <property type="match status" value="8"/>
</dbReference>
<dbReference type="FunFam" id="4.10.400.10:FF:000006">
    <property type="entry name" value="Putative low-density lipoprotein receptor"/>
    <property type="match status" value="1"/>
</dbReference>
<evidence type="ECO:0000256" key="8">
    <source>
        <dbReference type="ARBA" id="ARBA00022583"/>
    </source>
</evidence>
<dbReference type="GO" id="GO:0005576">
    <property type="term" value="C:extracellular region"/>
    <property type="evidence" value="ECO:0007669"/>
    <property type="project" value="UniProtKB-SubCell"/>
</dbReference>
<evidence type="ECO:0000256" key="10">
    <source>
        <dbReference type="ARBA" id="ARBA00022737"/>
    </source>
</evidence>
<dbReference type="InterPro" id="IPR011042">
    <property type="entry name" value="6-blade_b-propeller_TolB-like"/>
</dbReference>
<evidence type="ECO:0000259" key="19">
    <source>
        <dbReference type="SMART" id="SM00602"/>
    </source>
</evidence>
<feature type="repeat" description="LDL-receptor class B" evidence="18">
    <location>
        <begin position="477"/>
        <end position="518"/>
    </location>
</feature>
<comment type="subcellular location">
    <subcellularLocation>
        <location evidence="2">Cell membrane</location>
        <topology evidence="2">Single-pass type I membrane protein</topology>
    </subcellularLocation>
    <subcellularLocation>
        <location evidence="3">Endoplasmic reticulum membrane</location>
        <topology evidence="3">Single-pass membrane protein</topology>
    </subcellularLocation>
    <subcellularLocation>
        <location evidence="1">Endosome</location>
    </subcellularLocation>
    <subcellularLocation>
        <location evidence="4">Secreted</location>
    </subcellularLocation>
</comment>
<comment type="caution">
    <text evidence="17">Lacks conserved residue(s) required for the propagation of feature annotation.</text>
</comment>
<dbReference type="InterPro" id="IPR006581">
    <property type="entry name" value="VPS10"/>
</dbReference>
<dbReference type="FunFam" id="4.10.400.10:FF:000033">
    <property type="entry name" value="Sortilin-related receptor isoform A"/>
    <property type="match status" value="1"/>
</dbReference>
<dbReference type="FunFam" id="4.10.400.10:FF:000060">
    <property type="entry name" value="Sortilin related receptor 1"/>
    <property type="match status" value="1"/>
</dbReference>
<feature type="disulfide bond" evidence="17">
    <location>
        <begin position="624"/>
        <end position="636"/>
    </location>
</feature>
<dbReference type="Pfam" id="PF15902">
    <property type="entry name" value="Sortilin-Vps10"/>
    <property type="match status" value="1"/>
</dbReference>
<dbReference type="AlphaFoldDB" id="A0A0P7UHA1"/>
<dbReference type="GO" id="GO:0006622">
    <property type="term" value="P:protein targeting to lysosome"/>
    <property type="evidence" value="ECO:0007669"/>
    <property type="project" value="TreeGrafter"/>
</dbReference>
<evidence type="ECO:0000256" key="18">
    <source>
        <dbReference type="PROSITE-ProRule" id="PRU00461"/>
    </source>
</evidence>
<dbReference type="SMART" id="SM00192">
    <property type="entry name" value="LDLa"/>
    <property type="match status" value="8"/>
</dbReference>
<evidence type="ECO:0000256" key="11">
    <source>
        <dbReference type="ARBA" id="ARBA00022753"/>
    </source>
</evidence>
<dbReference type="InterPro" id="IPR050310">
    <property type="entry name" value="VPS10-sortilin"/>
</dbReference>
<feature type="disulfide bond" evidence="17">
    <location>
        <begin position="777"/>
        <end position="795"/>
    </location>
</feature>
<dbReference type="SUPFAM" id="SSF63825">
    <property type="entry name" value="YWTD domain"/>
    <property type="match status" value="1"/>
</dbReference>
<dbReference type="Gene3D" id="2.120.10.30">
    <property type="entry name" value="TolB, C-terminal domain"/>
    <property type="match status" value="1"/>
</dbReference>
<reference evidence="20 21" key="1">
    <citation type="submission" date="2015-08" db="EMBL/GenBank/DDBJ databases">
        <title>The genome of the Asian arowana (Scleropages formosus).</title>
        <authorList>
            <person name="Tan M.H."/>
            <person name="Gan H.M."/>
            <person name="Croft L.J."/>
            <person name="Austin C.M."/>
        </authorList>
    </citation>
    <scope>NUCLEOTIDE SEQUENCE [LARGE SCALE GENOMIC DNA]</scope>
    <source>
        <strain evidence="20">Aro1</strain>
    </source>
</reference>
<dbReference type="SMART" id="SM00135">
    <property type="entry name" value="LY"/>
    <property type="match status" value="4"/>
</dbReference>
<proteinExistence type="predicted"/>
<dbReference type="Proteomes" id="UP000034805">
    <property type="component" value="Unassembled WGS sequence"/>
</dbReference>
<keyword evidence="11" id="KW-0967">Endosome</keyword>
<keyword evidence="5" id="KW-1003">Cell membrane</keyword>
<keyword evidence="12" id="KW-0256">Endoplasmic reticulum</keyword>
<dbReference type="PROSITE" id="PS50068">
    <property type="entry name" value="LDLRA_2"/>
    <property type="match status" value="8"/>
</dbReference>
<evidence type="ECO:0000256" key="16">
    <source>
        <dbReference type="ARBA" id="ARBA00023180"/>
    </source>
</evidence>
<feature type="non-terminal residue" evidence="20">
    <location>
        <position position="1"/>
    </location>
</feature>
<dbReference type="PROSITE" id="PS51120">
    <property type="entry name" value="LDLRB"/>
    <property type="match status" value="3"/>
</dbReference>
<dbReference type="InterPro" id="IPR002172">
    <property type="entry name" value="LDrepeatLR_classA_rpt"/>
</dbReference>
<feature type="disulfide bond" evidence="17">
    <location>
        <begin position="960"/>
        <end position="975"/>
    </location>
</feature>
<dbReference type="FunFam" id="2.120.10.30:FF:000241">
    <property type="entry name" value="Low-density lipoprotein receptor-related protein 6"/>
    <property type="match status" value="1"/>
</dbReference>
<dbReference type="PRINTS" id="PR00261">
    <property type="entry name" value="LDLRECEPTOR"/>
</dbReference>
<dbReference type="GO" id="GO:0005886">
    <property type="term" value="C:plasma membrane"/>
    <property type="evidence" value="ECO:0007669"/>
    <property type="project" value="UniProtKB-SubCell"/>
</dbReference>
<keyword evidence="13" id="KW-0472">Membrane</keyword>
<feature type="domain" description="VPS10" evidence="19">
    <location>
        <begin position="1"/>
        <end position="345"/>
    </location>
</feature>
<keyword evidence="16" id="KW-0325">Glycoprotein</keyword>
<evidence type="ECO:0000313" key="20">
    <source>
        <dbReference type="EMBL" id="KPP58571.1"/>
    </source>
</evidence>
<comment type="caution">
    <text evidence="20">The sequence shown here is derived from an EMBL/GenBank/DDBJ whole genome shotgun (WGS) entry which is preliminary data.</text>
</comment>
<feature type="repeat" description="LDL-receptor class B" evidence="18">
    <location>
        <begin position="364"/>
        <end position="407"/>
    </location>
</feature>
<feature type="disulfide bond" evidence="17">
    <location>
        <begin position="816"/>
        <end position="834"/>
    </location>
</feature>
<keyword evidence="6" id="KW-0964">Secreted</keyword>
<dbReference type="FunFam" id="4.10.400.10:FF:000027">
    <property type="entry name" value="Sortilin related receptor 1"/>
    <property type="match status" value="1"/>
</dbReference>
<organism evidence="20 21">
    <name type="scientific">Scleropages formosus</name>
    <name type="common">Asian bonytongue</name>
    <name type="synonym">Osteoglossum formosum</name>
    <dbReference type="NCBI Taxonomy" id="113540"/>
    <lineage>
        <taxon>Eukaryota</taxon>
        <taxon>Metazoa</taxon>
        <taxon>Chordata</taxon>
        <taxon>Craniata</taxon>
        <taxon>Vertebrata</taxon>
        <taxon>Euteleostomi</taxon>
        <taxon>Actinopterygii</taxon>
        <taxon>Neopterygii</taxon>
        <taxon>Teleostei</taxon>
        <taxon>Osteoglossocephala</taxon>
        <taxon>Osteoglossomorpha</taxon>
        <taxon>Osteoglossiformes</taxon>
        <taxon>Osteoglossidae</taxon>
        <taxon>Scleropages</taxon>
    </lineage>
</organism>
<name>A0A0P7UHA1_SCLFO</name>
<dbReference type="InterPro" id="IPR036055">
    <property type="entry name" value="LDL_receptor-like_sf"/>
</dbReference>
<evidence type="ECO:0000256" key="17">
    <source>
        <dbReference type="PROSITE-ProRule" id="PRU00124"/>
    </source>
</evidence>